<sequence length="832" mass="88608">MALKSWATDEQLAWLRDGFVADYLRRQAEKKLHLFWGPLHHQWFREFPEHAGLGLPLPGDENSRKLTDEETVILGAAIQSRKKASHAQRLSIAVNCTNTYRGDQKLENWFRSANSAKLGAMVDVLLDLKGKPKKRVHQAVEIFQRCNRDLIKDALMTAGYDKLNERDDEEDDWTDEADGSEAARVKAPKAQCMRMRTRVVSALWKEASKEERAIVLVEVKKEKEEMRAAELGEEEAEKEKEKTPGQLQDGIDALEAFFAKAHGAVYEGARWVGVMLVGGANPRMGGALSMKIICHGTTPARNDFEDSCVDFDKNVVEAFEGFLQQVFTPEECLARALEVKTPDANDASRPATVIQTPAAPPTALAAKPKPKHKQAKKKASTAAPATATAAAVGPPASAVETPGSPNSNGPGIQTAGQMPDDLDFGGDLPDDGGNAGGSDSESGRATGGATMASPIDLRLLGPEALPTRPRLRPAFRGAGATIRQVPASADSQPASSLPPFTPLPNAAQLALMGNTVPSPHVTPVAPPAQQTMPPAASNAVPSPRATPVAPPAQQATPPAASNTVPSPCATPVTSPTQHATMSPASPTTSTHVSPVAPPPGTMVFPDSRPFTQPPVDQVKKTKPGHKTPASKKSASKTSPGKAADNEAAAKAAQNVVVAQDIVQKKRGRLPNITNNNRGRARQAAAQAKAAEKAEVEKARAAQMAKGWMPGPVEGSVVLLRVRKPRAHPDSTLPPRVGEVAARRLDACEKALLERASAEKRKAAAAPSSSKAPSSKNSQQLLNESPPLLRPQRVYDFRIEITTFTEGAGGICENECETCVSDSKKDATEAKKS</sequence>
<reference evidence="2" key="1">
    <citation type="submission" date="2023-03" db="EMBL/GenBank/DDBJ databases">
        <title>Massive genome expansion in bonnet fungi (Mycena s.s.) driven by repeated elements and novel gene families across ecological guilds.</title>
        <authorList>
            <consortium name="Lawrence Berkeley National Laboratory"/>
            <person name="Harder C.B."/>
            <person name="Miyauchi S."/>
            <person name="Viragh M."/>
            <person name="Kuo A."/>
            <person name="Thoen E."/>
            <person name="Andreopoulos B."/>
            <person name="Lu D."/>
            <person name="Skrede I."/>
            <person name="Drula E."/>
            <person name="Henrissat B."/>
            <person name="Morin E."/>
            <person name="Kohler A."/>
            <person name="Barry K."/>
            <person name="LaButti K."/>
            <person name="Morin E."/>
            <person name="Salamov A."/>
            <person name="Lipzen A."/>
            <person name="Mereny Z."/>
            <person name="Hegedus B."/>
            <person name="Baldrian P."/>
            <person name="Stursova M."/>
            <person name="Weitz H."/>
            <person name="Taylor A."/>
            <person name="Grigoriev I.V."/>
            <person name="Nagy L.G."/>
            <person name="Martin F."/>
            <person name="Kauserud H."/>
        </authorList>
    </citation>
    <scope>NUCLEOTIDE SEQUENCE</scope>
    <source>
        <strain evidence="2">CBHHK002</strain>
    </source>
</reference>
<feature type="compositionally biased region" description="Low complexity" evidence="1">
    <location>
        <begin position="543"/>
        <end position="560"/>
    </location>
</feature>
<feature type="compositionally biased region" description="Polar residues" evidence="1">
    <location>
        <begin position="561"/>
        <end position="578"/>
    </location>
</feature>
<feature type="region of interest" description="Disordered" evidence="1">
    <location>
        <begin position="758"/>
        <end position="786"/>
    </location>
</feature>
<feature type="region of interest" description="Disordered" evidence="1">
    <location>
        <begin position="343"/>
        <end position="454"/>
    </location>
</feature>
<evidence type="ECO:0000313" key="3">
    <source>
        <dbReference type="Proteomes" id="UP001218218"/>
    </source>
</evidence>
<feature type="region of interest" description="Disordered" evidence="1">
    <location>
        <begin position="524"/>
        <end position="647"/>
    </location>
</feature>
<feature type="compositionally biased region" description="Basic residues" evidence="1">
    <location>
        <begin position="368"/>
        <end position="379"/>
    </location>
</feature>
<feature type="compositionally biased region" description="Basic residues" evidence="1">
    <location>
        <begin position="620"/>
        <end position="629"/>
    </location>
</feature>
<feature type="compositionally biased region" description="Acidic residues" evidence="1">
    <location>
        <begin position="166"/>
        <end position="179"/>
    </location>
</feature>
<evidence type="ECO:0000256" key="1">
    <source>
        <dbReference type="SAM" id="MobiDB-lite"/>
    </source>
</evidence>
<feature type="compositionally biased region" description="Polar residues" evidence="1">
    <location>
        <begin position="403"/>
        <end position="416"/>
    </location>
</feature>
<dbReference type="EMBL" id="JARIHO010000011">
    <property type="protein sequence ID" value="KAJ7353248.1"/>
    <property type="molecule type" value="Genomic_DNA"/>
</dbReference>
<proteinExistence type="predicted"/>
<accession>A0AAD7EVC6</accession>
<feature type="compositionally biased region" description="Low complexity" evidence="1">
    <location>
        <begin position="763"/>
        <end position="775"/>
    </location>
</feature>
<evidence type="ECO:0000313" key="2">
    <source>
        <dbReference type="EMBL" id="KAJ7353248.1"/>
    </source>
</evidence>
<gene>
    <name evidence="2" type="ORF">DFH08DRAFT_804823</name>
</gene>
<feature type="compositionally biased region" description="Low complexity" evidence="1">
    <location>
        <begin position="579"/>
        <end position="590"/>
    </location>
</feature>
<comment type="caution">
    <text evidence="2">The sequence shown here is derived from an EMBL/GenBank/DDBJ whole genome shotgun (WGS) entry which is preliminary data.</text>
</comment>
<dbReference type="Proteomes" id="UP001218218">
    <property type="component" value="Unassembled WGS sequence"/>
</dbReference>
<keyword evidence="3" id="KW-1185">Reference proteome</keyword>
<feature type="region of interest" description="Disordered" evidence="1">
    <location>
        <begin position="166"/>
        <end position="185"/>
    </location>
</feature>
<feature type="compositionally biased region" description="Low complexity" evidence="1">
    <location>
        <begin position="527"/>
        <end position="536"/>
    </location>
</feature>
<feature type="compositionally biased region" description="Low complexity" evidence="1">
    <location>
        <begin position="380"/>
        <end position="398"/>
    </location>
</feature>
<feature type="compositionally biased region" description="Low complexity" evidence="1">
    <location>
        <begin position="630"/>
        <end position="647"/>
    </location>
</feature>
<organism evidence="2 3">
    <name type="scientific">Mycena albidolilacea</name>
    <dbReference type="NCBI Taxonomy" id="1033008"/>
    <lineage>
        <taxon>Eukaryota</taxon>
        <taxon>Fungi</taxon>
        <taxon>Dikarya</taxon>
        <taxon>Basidiomycota</taxon>
        <taxon>Agaricomycotina</taxon>
        <taxon>Agaricomycetes</taxon>
        <taxon>Agaricomycetidae</taxon>
        <taxon>Agaricales</taxon>
        <taxon>Marasmiineae</taxon>
        <taxon>Mycenaceae</taxon>
        <taxon>Mycena</taxon>
    </lineage>
</organism>
<dbReference type="AlphaFoldDB" id="A0AAD7EVC6"/>
<feature type="compositionally biased region" description="Acidic residues" evidence="1">
    <location>
        <begin position="420"/>
        <end position="430"/>
    </location>
</feature>
<name>A0AAD7EVC6_9AGAR</name>
<protein>
    <submittedName>
        <fullName evidence="2">Uncharacterized protein</fullName>
    </submittedName>
</protein>